<gene>
    <name evidence="1" type="ORF">TICRE_11580</name>
</gene>
<dbReference type="Proteomes" id="UP000186112">
    <property type="component" value="Unassembled WGS sequence"/>
</dbReference>
<dbReference type="Pfam" id="PF05521">
    <property type="entry name" value="Phage_HCP"/>
    <property type="match status" value="1"/>
</dbReference>
<dbReference type="InterPro" id="IPR038666">
    <property type="entry name" value="SSP1_head-tail_sf"/>
</dbReference>
<organism evidence="1 2">
    <name type="scientific">Tissierella creatinophila DSM 6911</name>
    <dbReference type="NCBI Taxonomy" id="1123403"/>
    <lineage>
        <taxon>Bacteria</taxon>
        <taxon>Bacillati</taxon>
        <taxon>Bacillota</taxon>
        <taxon>Tissierellia</taxon>
        <taxon>Tissierellales</taxon>
        <taxon>Tissierellaceae</taxon>
        <taxon>Tissierella</taxon>
    </lineage>
</organism>
<dbReference type="RefSeq" id="WP_075726033.1">
    <property type="nucleotide sequence ID" value="NZ_LTDM01000015.1"/>
</dbReference>
<keyword evidence="2" id="KW-1185">Reference proteome</keyword>
<accession>A0A1U7M6I1</accession>
<dbReference type="AlphaFoldDB" id="A0A1U7M6I1"/>
<dbReference type="OrthoDB" id="9808209at2"/>
<reference evidence="1 2" key="1">
    <citation type="submission" date="2016-02" db="EMBL/GenBank/DDBJ databases">
        <title>Genome sequence of Tissierella creatinophila DSM 6911.</title>
        <authorList>
            <person name="Poehlein A."/>
            <person name="Daniel R."/>
        </authorList>
    </citation>
    <scope>NUCLEOTIDE SEQUENCE [LARGE SCALE GENOMIC DNA]</scope>
    <source>
        <strain evidence="1 2">DSM 6911</strain>
    </source>
</reference>
<dbReference type="EMBL" id="LTDM01000015">
    <property type="protein sequence ID" value="OLS02885.1"/>
    <property type="molecule type" value="Genomic_DNA"/>
</dbReference>
<dbReference type="NCBIfam" id="TIGR01563">
    <property type="entry name" value="gp16_SPP1"/>
    <property type="match status" value="1"/>
</dbReference>
<evidence type="ECO:0000313" key="1">
    <source>
        <dbReference type="EMBL" id="OLS02885.1"/>
    </source>
</evidence>
<name>A0A1U7M6I1_TISCR</name>
<protein>
    <submittedName>
        <fullName evidence="1">Phage head-tail joining protein</fullName>
    </submittedName>
</protein>
<proteinExistence type="predicted"/>
<sequence>MKYRHLIEIQKKQNIYDDAGFPKEGYETVRKTYADVNDLYGNEKYLAKQFIQEKVTSFKMRFIEGITPDMFILFQGQRYEIIEHPDNVKYENKELIIKARLVIL</sequence>
<dbReference type="Gene3D" id="2.40.10.270">
    <property type="entry name" value="Bacteriophage SPP1 head-tail adaptor protein"/>
    <property type="match status" value="1"/>
</dbReference>
<comment type="caution">
    <text evidence="1">The sequence shown here is derived from an EMBL/GenBank/DDBJ whole genome shotgun (WGS) entry which is preliminary data.</text>
</comment>
<dbReference type="InterPro" id="IPR008767">
    <property type="entry name" value="Phage_SPP1_head-tail_adaptor"/>
</dbReference>
<evidence type="ECO:0000313" key="2">
    <source>
        <dbReference type="Proteomes" id="UP000186112"/>
    </source>
</evidence>